<dbReference type="AlphaFoldDB" id="A0A9N9DZB4"/>
<gene>
    <name evidence="1" type="ORF">POCULU_LOCUS10039</name>
</gene>
<reference evidence="1" key="1">
    <citation type="submission" date="2021-06" db="EMBL/GenBank/DDBJ databases">
        <authorList>
            <person name="Kallberg Y."/>
            <person name="Tangrot J."/>
            <person name="Rosling A."/>
        </authorList>
    </citation>
    <scope>NUCLEOTIDE SEQUENCE</scope>
    <source>
        <strain evidence="1">IA702</strain>
    </source>
</reference>
<keyword evidence="2" id="KW-1185">Reference proteome</keyword>
<sequence length="166" mass="18649">EIQRLGKRKLDETDFENSPVWRFIRVTGPLGSQKVEITAEYNSGLGSATYGQNGHTPAYTPDKERSNVITGVNISPDEATAVVSFQKTVNTILGLVARHMARMAIHPRKKICKHLMDEFSNTQDVLSHIVWILQAQAQRLRSVITGVDISPDEAKLWFEILGEDKY</sequence>
<evidence type="ECO:0000313" key="1">
    <source>
        <dbReference type="EMBL" id="CAG8652764.1"/>
    </source>
</evidence>
<protein>
    <submittedName>
        <fullName evidence="1">1823_t:CDS:1</fullName>
    </submittedName>
</protein>
<feature type="non-terminal residue" evidence="1">
    <location>
        <position position="1"/>
    </location>
</feature>
<dbReference type="OrthoDB" id="2308756at2759"/>
<proteinExistence type="predicted"/>
<comment type="caution">
    <text evidence="1">The sequence shown here is derived from an EMBL/GenBank/DDBJ whole genome shotgun (WGS) entry which is preliminary data.</text>
</comment>
<evidence type="ECO:0000313" key="2">
    <source>
        <dbReference type="Proteomes" id="UP000789572"/>
    </source>
</evidence>
<accession>A0A9N9DZB4</accession>
<dbReference type="EMBL" id="CAJVPJ010004512">
    <property type="protein sequence ID" value="CAG8652764.1"/>
    <property type="molecule type" value="Genomic_DNA"/>
</dbReference>
<organism evidence="1 2">
    <name type="scientific">Paraglomus occultum</name>
    <dbReference type="NCBI Taxonomy" id="144539"/>
    <lineage>
        <taxon>Eukaryota</taxon>
        <taxon>Fungi</taxon>
        <taxon>Fungi incertae sedis</taxon>
        <taxon>Mucoromycota</taxon>
        <taxon>Glomeromycotina</taxon>
        <taxon>Glomeromycetes</taxon>
        <taxon>Paraglomerales</taxon>
        <taxon>Paraglomeraceae</taxon>
        <taxon>Paraglomus</taxon>
    </lineage>
</organism>
<dbReference type="Proteomes" id="UP000789572">
    <property type="component" value="Unassembled WGS sequence"/>
</dbReference>
<name>A0A9N9DZB4_9GLOM</name>
<feature type="non-terminal residue" evidence="1">
    <location>
        <position position="166"/>
    </location>
</feature>